<organism evidence="2 3">
    <name type="scientific">Hydrocarboniclastica marina</name>
    <dbReference type="NCBI Taxonomy" id="2259620"/>
    <lineage>
        <taxon>Bacteria</taxon>
        <taxon>Pseudomonadati</taxon>
        <taxon>Pseudomonadota</taxon>
        <taxon>Gammaproteobacteria</taxon>
        <taxon>Alteromonadales</taxon>
        <taxon>Alteromonadaceae</taxon>
        <taxon>Hydrocarboniclastica</taxon>
    </lineage>
</organism>
<reference evidence="2 3" key="1">
    <citation type="submission" date="2018-07" db="EMBL/GenBank/DDBJ databases">
        <title>Marsedoiliclastica nanhaica gen. nov. sp. nov., a novel marine hydrocarbonoclastic bacterium isolated from an in-situ enriched hydrocarbon-degrading consortium in deep-sea sediment.</title>
        <authorList>
            <person name="Dong C."/>
            <person name="Ma T."/>
            <person name="Liu R."/>
            <person name="Shao Z."/>
        </authorList>
    </citation>
    <scope>NUCLEOTIDE SEQUENCE [LARGE SCALE GENOMIC DNA]</scope>
    <source>
        <strain evidence="3">soil36-7</strain>
    </source>
</reference>
<dbReference type="InterPro" id="IPR007433">
    <property type="entry name" value="DUF481"/>
</dbReference>
<dbReference type="RefSeq" id="WP_136549391.1">
    <property type="nucleotide sequence ID" value="NZ_CP031093.1"/>
</dbReference>
<protein>
    <submittedName>
        <fullName evidence="2">DUF481 domain-containing protein</fullName>
    </submittedName>
</protein>
<evidence type="ECO:0000313" key="2">
    <source>
        <dbReference type="EMBL" id="QCF26688.1"/>
    </source>
</evidence>
<dbReference type="KEGG" id="hmi:soil367_12510"/>
<proteinExistence type="predicted"/>
<accession>A0A4P7XHZ8</accession>
<dbReference type="AlphaFoldDB" id="A0A4P7XHZ8"/>
<feature type="signal peptide" evidence="1">
    <location>
        <begin position="1"/>
        <end position="21"/>
    </location>
</feature>
<keyword evidence="1" id="KW-0732">Signal</keyword>
<dbReference type="Proteomes" id="UP000298049">
    <property type="component" value="Chromosome"/>
</dbReference>
<dbReference type="OrthoDB" id="5292716at2"/>
<feature type="chain" id="PRO_5020929095" evidence="1">
    <location>
        <begin position="22"/>
        <end position="249"/>
    </location>
</feature>
<name>A0A4P7XHZ8_9ALTE</name>
<evidence type="ECO:0000256" key="1">
    <source>
        <dbReference type="SAM" id="SignalP"/>
    </source>
</evidence>
<sequence>MHTARILIVMLLVMAPGMAMSASGGLLSGGQSVWEGEVELGILIDSGNTDATTLKGMLYLQQERSAWRNSIRASTRYRKVEDETTEQKYYLSNQTDFKFNETDYSFVRGRYDSDRFAALDYRASVVSGYGRRAWQRGERYLDLSLGLGYSVTEYKVPTTSDEENDGLVSRLALDLVYPLSINAEFRQQASTEINMDSHESISQSITSVQASVGQTFALKVSYIVERDSDVPADRANTDTETSLTLLYEF</sequence>
<gene>
    <name evidence="2" type="ORF">soil367_12510</name>
</gene>
<keyword evidence="3" id="KW-1185">Reference proteome</keyword>
<evidence type="ECO:0000313" key="3">
    <source>
        <dbReference type="Proteomes" id="UP000298049"/>
    </source>
</evidence>
<dbReference type="Pfam" id="PF04338">
    <property type="entry name" value="DUF481"/>
    <property type="match status" value="1"/>
</dbReference>
<dbReference type="EMBL" id="CP031093">
    <property type="protein sequence ID" value="QCF26688.1"/>
    <property type="molecule type" value="Genomic_DNA"/>
</dbReference>